<accession>A0AAP2CFU1</accession>
<evidence type="ECO:0000313" key="1">
    <source>
        <dbReference type="EMBL" id="MBS9523833.1"/>
    </source>
</evidence>
<dbReference type="RefSeq" id="WP_213944716.1">
    <property type="nucleotide sequence ID" value="NZ_JAHBGI010000005.1"/>
</dbReference>
<dbReference type="Pfam" id="PF19781">
    <property type="entry name" value="DUF6266"/>
    <property type="match status" value="1"/>
</dbReference>
<evidence type="ECO:0000313" key="2">
    <source>
        <dbReference type="Proteomes" id="UP001319104"/>
    </source>
</evidence>
<name>A0AAP2CFU1_9BACT</name>
<gene>
    <name evidence="1" type="ORF">KI659_07370</name>
</gene>
<proteinExistence type="predicted"/>
<comment type="caution">
    <text evidence="1">The sequence shown here is derived from an EMBL/GenBank/DDBJ whole genome shotgun (WGS) entry which is preliminary data.</text>
</comment>
<reference evidence="1 2" key="1">
    <citation type="submission" date="2021-05" db="EMBL/GenBank/DDBJ databases">
        <authorList>
            <person name="Zhang Z.D."/>
            <person name="Osman G."/>
        </authorList>
    </citation>
    <scope>NUCLEOTIDE SEQUENCE [LARGE SCALE GENOMIC DNA]</scope>
    <source>
        <strain evidence="1 2">KCTC 32217</strain>
    </source>
</reference>
<keyword evidence="2" id="KW-1185">Reference proteome</keyword>
<dbReference type="Proteomes" id="UP001319104">
    <property type="component" value="Unassembled WGS sequence"/>
</dbReference>
<dbReference type="AlphaFoldDB" id="A0AAP2CFU1"/>
<protein>
    <submittedName>
        <fullName evidence="1">Uncharacterized protein</fullName>
    </submittedName>
</protein>
<dbReference type="InterPro" id="IPR046233">
    <property type="entry name" value="DUF6266"/>
</dbReference>
<organism evidence="1 2">
    <name type="scientific">Litoribacter ruber</name>
    <dbReference type="NCBI Taxonomy" id="702568"/>
    <lineage>
        <taxon>Bacteria</taxon>
        <taxon>Pseudomonadati</taxon>
        <taxon>Bacteroidota</taxon>
        <taxon>Cytophagia</taxon>
        <taxon>Cytophagales</taxon>
        <taxon>Cyclobacteriaceae</taxon>
        <taxon>Litoribacter</taxon>
    </lineage>
</organism>
<dbReference type="EMBL" id="JAHCMY010000003">
    <property type="protein sequence ID" value="MBS9523833.1"/>
    <property type="molecule type" value="Genomic_DNA"/>
</dbReference>
<sequence length="220" mass="25144">MARVTNTHADLQGTIGNTIIYEVNGEKFARKTPRKLTSKEKENRPPTELQLFHQQKLSLASDFLFPILEVIEFGYHNFKSGMKRGIHQATSNLMNKALYFNEEEELLVDPSQVMISQGKLTGFSNPSAVWTEEGKVRLQWDNNTGIADAKAKDQVMILLYHLRSKLSFAVLQGNFRSQQQQEILAPLQFQGELHIYAAFSRHIKRGRKFDISDSEYLGVI</sequence>